<accession>A0AB34KGN2</accession>
<sequence>MGFEWHVVDAVASCIPARWRGDQTCEAHNRCLLRLLQNVSVHFERTHHQKKKPQSPIKMLRLLFVSIAFWAAIATAQSTTTASSYSQPPKPESPQDNPQGNNLIKPVSYTYAFTVTTPTTAWGTPTFQTPAPIPPCSNEMCPELNLQTCQDEMGTSYGVLCDTHLSGIVITTSGKRKRGDGEDAERELHEASLAAGSLGEREADGELDARTYTRTFMGCADYCGMFDVSNCVGVSFNAGFEGNCQALASIDGSFVVPGEIAAVRM</sequence>
<dbReference type="Proteomes" id="UP000803884">
    <property type="component" value="Unassembled WGS sequence"/>
</dbReference>
<gene>
    <name evidence="2" type="ORF">WHR41_08627</name>
</gene>
<keyword evidence="3" id="KW-1185">Reference proteome</keyword>
<feature type="region of interest" description="Disordered" evidence="1">
    <location>
        <begin position="82"/>
        <end position="101"/>
    </location>
</feature>
<protein>
    <submittedName>
        <fullName evidence="2">Uncharacterized protein</fullName>
    </submittedName>
</protein>
<evidence type="ECO:0000313" key="3">
    <source>
        <dbReference type="Proteomes" id="UP000803884"/>
    </source>
</evidence>
<organism evidence="2 3">
    <name type="scientific">Cladosporium halotolerans</name>
    <dbReference type="NCBI Taxonomy" id="1052096"/>
    <lineage>
        <taxon>Eukaryota</taxon>
        <taxon>Fungi</taxon>
        <taxon>Dikarya</taxon>
        <taxon>Ascomycota</taxon>
        <taxon>Pezizomycotina</taxon>
        <taxon>Dothideomycetes</taxon>
        <taxon>Dothideomycetidae</taxon>
        <taxon>Cladosporiales</taxon>
        <taxon>Cladosporiaceae</taxon>
        <taxon>Cladosporium</taxon>
    </lineage>
</organism>
<dbReference type="RefSeq" id="XP_069225847.1">
    <property type="nucleotide sequence ID" value="XM_069377231.1"/>
</dbReference>
<dbReference type="EMBL" id="JAAQHG020000045">
    <property type="protein sequence ID" value="KAL1582740.1"/>
    <property type="molecule type" value="Genomic_DNA"/>
</dbReference>
<evidence type="ECO:0000256" key="1">
    <source>
        <dbReference type="SAM" id="MobiDB-lite"/>
    </source>
</evidence>
<proteinExistence type="predicted"/>
<dbReference type="AlphaFoldDB" id="A0AB34KGN2"/>
<name>A0AB34KGN2_9PEZI</name>
<comment type="caution">
    <text evidence="2">The sequence shown here is derived from an EMBL/GenBank/DDBJ whole genome shotgun (WGS) entry which is preliminary data.</text>
</comment>
<reference evidence="2 3" key="1">
    <citation type="journal article" date="2020" name="Microbiol. Resour. Announc.">
        <title>Draft Genome Sequence of a Cladosporium Species Isolated from the Mesophotic Ascidian Didemnum maculosum.</title>
        <authorList>
            <person name="Gioti A."/>
            <person name="Siaperas R."/>
            <person name="Nikolaivits E."/>
            <person name="Le Goff G."/>
            <person name="Ouazzani J."/>
            <person name="Kotoulas G."/>
            <person name="Topakas E."/>
        </authorList>
    </citation>
    <scope>NUCLEOTIDE SEQUENCE [LARGE SCALE GENOMIC DNA]</scope>
    <source>
        <strain evidence="2 3">TM138-S3</strain>
    </source>
</reference>
<dbReference type="GeneID" id="96010069"/>
<evidence type="ECO:0000313" key="2">
    <source>
        <dbReference type="EMBL" id="KAL1582740.1"/>
    </source>
</evidence>